<evidence type="ECO:0000313" key="1">
    <source>
        <dbReference type="EMBL" id="ESQ41203.1"/>
    </source>
</evidence>
<gene>
    <name evidence="1" type="ORF">EUTSA_v10015959mg</name>
</gene>
<dbReference type="KEGG" id="eus:EUTSA_v10015959mg"/>
<keyword evidence="2" id="KW-1185">Reference proteome</keyword>
<dbReference type="PANTHER" id="PTHR33052">
    <property type="entry name" value="DUF4228 DOMAIN PROTEIN-RELATED"/>
    <property type="match status" value="1"/>
</dbReference>
<organism evidence="1 2">
    <name type="scientific">Eutrema salsugineum</name>
    <name type="common">Saltwater cress</name>
    <name type="synonym">Sisymbrium salsugineum</name>
    <dbReference type="NCBI Taxonomy" id="72664"/>
    <lineage>
        <taxon>Eukaryota</taxon>
        <taxon>Viridiplantae</taxon>
        <taxon>Streptophyta</taxon>
        <taxon>Embryophyta</taxon>
        <taxon>Tracheophyta</taxon>
        <taxon>Spermatophyta</taxon>
        <taxon>Magnoliopsida</taxon>
        <taxon>eudicotyledons</taxon>
        <taxon>Gunneridae</taxon>
        <taxon>Pentapetalae</taxon>
        <taxon>rosids</taxon>
        <taxon>malvids</taxon>
        <taxon>Brassicales</taxon>
        <taxon>Brassicaceae</taxon>
        <taxon>Eutremeae</taxon>
        <taxon>Eutrema</taxon>
    </lineage>
</organism>
<dbReference type="EMBL" id="KI517464">
    <property type="protein sequence ID" value="ESQ41203.1"/>
    <property type="molecule type" value="Genomic_DNA"/>
</dbReference>
<dbReference type="Proteomes" id="UP000030689">
    <property type="component" value="Unassembled WGS sequence"/>
</dbReference>
<evidence type="ECO:0008006" key="3">
    <source>
        <dbReference type="Google" id="ProtNLM"/>
    </source>
</evidence>
<proteinExistence type="predicted"/>
<dbReference type="Pfam" id="PF14009">
    <property type="entry name" value="PADRE"/>
    <property type="match status" value="1"/>
</dbReference>
<protein>
    <recommendedName>
        <fullName evidence="3">DUF4228 domain-containing protein</fullName>
    </recommendedName>
</protein>
<sequence>MGKSLITSCFPTIRRRQATVTLVFFEHGSTKTLSDSKKHVAGEIMFEFPDQIVCHADSFFIGRPVPALAMDDFLIPGQTYFVLPIERFAYRILTTSCLSIFNSNFENVRSTNQPPLNFTAPSSPPPFEYSKGLNGKILIKISPEFIISLICKNRNRNEEEAIIDCGESSDDQICNSPELKKHYDQLVGTREHLWSPKLQTISEHEIRVSPLRFLGIIRRQQEVN</sequence>
<dbReference type="GO" id="GO:0009620">
    <property type="term" value="P:response to fungus"/>
    <property type="evidence" value="ECO:0007669"/>
    <property type="project" value="EnsemblPlants"/>
</dbReference>
<accession>V4LMZ1</accession>
<dbReference type="InterPro" id="IPR025322">
    <property type="entry name" value="PADRE_dom"/>
</dbReference>
<reference evidence="1 2" key="1">
    <citation type="journal article" date="2013" name="Front. Plant Sci.">
        <title>The Reference Genome of the Halophytic Plant Eutrema salsugineum.</title>
        <authorList>
            <person name="Yang R."/>
            <person name="Jarvis D.E."/>
            <person name="Chen H."/>
            <person name="Beilstein M.A."/>
            <person name="Grimwood J."/>
            <person name="Jenkins J."/>
            <person name="Shu S."/>
            <person name="Prochnik S."/>
            <person name="Xin M."/>
            <person name="Ma C."/>
            <person name="Schmutz J."/>
            <person name="Wing R.A."/>
            <person name="Mitchell-Olds T."/>
            <person name="Schumaker K.S."/>
            <person name="Wang X."/>
        </authorList>
    </citation>
    <scope>NUCLEOTIDE SEQUENCE [LARGE SCALE GENOMIC DNA]</scope>
</reference>
<dbReference type="STRING" id="72664.V4LMZ1"/>
<dbReference type="OrthoDB" id="1899115at2759"/>
<name>V4LMZ1_EUTSA</name>
<evidence type="ECO:0000313" key="2">
    <source>
        <dbReference type="Proteomes" id="UP000030689"/>
    </source>
</evidence>
<dbReference type="OMA" id="MVCHANS"/>
<dbReference type="Gramene" id="ESQ41203">
    <property type="protein sequence ID" value="ESQ41203"/>
    <property type="gene ID" value="EUTSA_v10015959mg"/>
</dbReference>
<dbReference type="eggNOG" id="ENOG502QVTC">
    <property type="taxonomic scope" value="Eukaryota"/>
</dbReference>
<dbReference type="AlphaFoldDB" id="V4LMZ1"/>